<proteinExistence type="predicted"/>
<dbReference type="STRING" id="708187.A0A1Q8S4G8"/>
<evidence type="ECO:0000256" key="3">
    <source>
        <dbReference type="ARBA" id="ARBA00022989"/>
    </source>
</evidence>
<evidence type="ECO:0000256" key="2">
    <source>
        <dbReference type="ARBA" id="ARBA00022692"/>
    </source>
</evidence>
<name>A0A1Q8S4G8_9PEZI</name>
<dbReference type="GO" id="GO:0000324">
    <property type="term" value="C:fungal-type vacuole"/>
    <property type="evidence" value="ECO:0007669"/>
    <property type="project" value="TreeGrafter"/>
</dbReference>
<evidence type="ECO:0000256" key="5">
    <source>
        <dbReference type="SAM" id="MobiDB-lite"/>
    </source>
</evidence>
<organism evidence="7 8">
    <name type="scientific">Colletotrichum chlorophyti</name>
    <dbReference type="NCBI Taxonomy" id="708187"/>
    <lineage>
        <taxon>Eukaryota</taxon>
        <taxon>Fungi</taxon>
        <taxon>Dikarya</taxon>
        <taxon>Ascomycota</taxon>
        <taxon>Pezizomycotina</taxon>
        <taxon>Sordariomycetes</taxon>
        <taxon>Hypocreomycetidae</taxon>
        <taxon>Glomerellales</taxon>
        <taxon>Glomerellaceae</taxon>
        <taxon>Colletotrichum</taxon>
    </lineage>
</organism>
<keyword evidence="8" id="KW-1185">Reference proteome</keyword>
<gene>
    <name evidence="7" type="ORF">CCHL11_00604</name>
</gene>
<evidence type="ECO:0000256" key="6">
    <source>
        <dbReference type="SAM" id="Phobius"/>
    </source>
</evidence>
<keyword evidence="3 6" id="KW-1133">Transmembrane helix</keyword>
<dbReference type="PANTHER" id="PTHR31465:SF7">
    <property type="entry name" value="SPHINGOID LONG-CHAIN BASE TRANSPORTER RSB1"/>
    <property type="match status" value="1"/>
</dbReference>
<dbReference type="OrthoDB" id="4521223at2759"/>
<protein>
    <submittedName>
        <fullName evidence="7">Sphingoid long-chain base transporter RSB1-like protein 1</fullName>
    </submittedName>
</protein>
<evidence type="ECO:0000313" key="8">
    <source>
        <dbReference type="Proteomes" id="UP000186583"/>
    </source>
</evidence>
<feature type="transmembrane region" description="Helical" evidence="6">
    <location>
        <begin position="88"/>
        <end position="106"/>
    </location>
</feature>
<sequence>MDYTKVMDQLGYSASSPPPDHIMEIATYHYPLILFPFCEMVPRSKWCVDVPSYYMYKISLAANALFVAFFGASLFAFVATYILRRRGFLFTIAMSLGVVVEIIGYMGRVMSWHNPWKLGYFLLQVCCLTIAPVFLAAGLYLCLRRVVLVVGPEISRISPAWYTQIFIPCDLVSLVLQATGGGLACHASRRGKATKTGDEIMIAGLAFQVFTMAVYMLVAADFAIRAYRRRSIEPPAGDPRMAQLHTSWRFQGFLAALALATLCVFVRSVFRVVELSGGWSGNLMARQDLFITFEGAMIVLAVVSLNIFHPVFCHSPLLEDDPQKHGNLGKHKIGGTQAPSEKNERGHPGG</sequence>
<evidence type="ECO:0000256" key="1">
    <source>
        <dbReference type="ARBA" id="ARBA00004141"/>
    </source>
</evidence>
<comment type="caution">
    <text evidence="7">The sequence shown here is derived from an EMBL/GenBank/DDBJ whole genome shotgun (WGS) entry which is preliminary data.</text>
</comment>
<keyword evidence="2 6" id="KW-0812">Transmembrane</keyword>
<feature type="region of interest" description="Disordered" evidence="5">
    <location>
        <begin position="324"/>
        <end position="350"/>
    </location>
</feature>
<evidence type="ECO:0000256" key="4">
    <source>
        <dbReference type="ARBA" id="ARBA00023136"/>
    </source>
</evidence>
<dbReference type="GO" id="GO:0005886">
    <property type="term" value="C:plasma membrane"/>
    <property type="evidence" value="ECO:0007669"/>
    <property type="project" value="TreeGrafter"/>
</dbReference>
<feature type="transmembrane region" description="Helical" evidence="6">
    <location>
        <begin position="118"/>
        <end position="141"/>
    </location>
</feature>
<dbReference type="EMBL" id="MPGH01000017">
    <property type="protein sequence ID" value="OLN96354.1"/>
    <property type="molecule type" value="Genomic_DNA"/>
</dbReference>
<dbReference type="Proteomes" id="UP000186583">
    <property type="component" value="Unassembled WGS sequence"/>
</dbReference>
<feature type="transmembrane region" description="Helical" evidence="6">
    <location>
        <begin position="290"/>
        <end position="308"/>
    </location>
</feature>
<dbReference type="AlphaFoldDB" id="A0A1Q8S4G8"/>
<feature type="compositionally biased region" description="Basic and acidic residues" evidence="5">
    <location>
        <begin position="341"/>
        <end position="350"/>
    </location>
</feature>
<feature type="transmembrane region" description="Helical" evidence="6">
    <location>
        <begin position="250"/>
        <end position="270"/>
    </location>
</feature>
<accession>A0A1Q8S4G8</accession>
<dbReference type="PANTHER" id="PTHR31465">
    <property type="entry name" value="PROTEIN RTA1-RELATED"/>
    <property type="match status" value="1"/>
</dbReference>
<keyword evidence="4 6" id="KW-0472">Membrane</keyword>
<reference evidence="7 8" key="1">
    <citation type="submission" date="2016-11" db="EMBL/GenBank/DDBJ databases">
        <title>Draft Genome Assembly of Colletotrichum chlorophyti a pathogen of herbaceous plants.</title>
        <authorList>
            <person name="Gan P."/>
            <person name="Narusaka M."/>
            <person name="Tsushima A."/>
            <person name="Narusaka Y."/>
            <person name="Takano Y."/>
            <person name="Shirasu K."/>
        </authorList>
    </citation>
    <scope>NUCLEOTIDE SEQUENCE [LARGE SCALE GENOMIC DNA]</scope>
    <source>
        <strain evidence="7 8">NTL11</strain>
    </source>
</reference>
<comment type="subcellular location">
    <subcellularLocation>
        <location evidence="1">Membrane</location>
        <topology evidence="1">Multi-pass membrane protein</topology>
    </subcellularLocation>
</comment>
<dbReference type="Pfam" id="PF04479">
    <property type="entry name" value="RTA1"/>
    <property type="match status" value="1"/>
</dbReference>
<evidence type="ECO:0000313" key="7">
    <source>
        <dbReference type="EMBL" id="OLN96354.1"/>
    </source>
</evidence>
<feature type="transmembrane region" description="Helical" evidence="6">
    <location>
        <begin position="200"/>
        <end position="224"/>
    </location>
</feature>
<dbReference type="InterPro" id="IPR007568">
    <property type="entry name" value="RTA1"/>
</dbReference>
<feature type="transmembrane region" description="Helical" evidence="6">
    <location>
        <begin position="60"/>
        <end position="83"/>
    </location>
</feature>